<proteinExistence type="predicted"/>
<protein>
    <submittedName>
        <fullName evidence="2">Conserved repeat domain protein</fullName>
    </submittedName>
</protein>
<evidence type="ECO:0000313" key="2">
    <source>
        <dbReference type="EMBL" id="ADV64214.1"/>
    </source>
</evidence>
<gene>
    <name evidence="2" type="ordered locus">Isop_3658</name>
</gene>
<dbReference type="eggNOG" id="COG0729">
    <property type="taxonomic scope" value="Bacteria"/>
</dbReference>
<organism evidence="2 3">
    <name type="scientific">Isosphaera pallida (strain ATCC 43644 / DSM 9630 / IS1B)</name>
    <dbReference type="NCBI Taxonomy" id="575540"/>
    <lineage>
        <taxon>Bacteria</taxon>
        <taxon>Pseudomonadati</taxon>
        <taxon>Planctomycetota</taxon>
        <taxon>Planctomycetia</taxon>
        <taxon>Isosphaerales</taxon>
        <taxon>Isosphaeraceae</taxon>
        <taxon>Isosphaera</taxon>
    </lineage>
</organism>
<feature type="region of interest" description="Disordered" evidence="1">
    <location>
        <begin position="37"/>
        <end position="108"/>
    </location>
</feature>
<sequence length="679" mass="71730">MQDFTTDPTWLVVARFGPTTALVGVLLAAVAVRDDAAAQTTPPPPAPASLVVPASVTSPTPRSPLVSELEQTSVPALRPDPAVAPSVQPTLPRQPINPALASTASPPEGSVPVVIDGSIVGETPSSIPNAGSPVIGSPMAGSSVTAIPTETTARVPLGPGTGPVTTALEPGVELISFRLPEGVTVEVMAPTPESFTGARATASMFALRIGQPYRLRIANIPNRPLGTAIYPIVEVKGRLHRPAEIDPTTFPIRLVVTEEEINQVLDGGRLITQLVYLERPETALPIALDKDDLPTLDLDPSENPLQVVRRLGRVMAVVQLGGRVPTSEDLAALMGPGDLGAGVSPFRGGAPSLLPECPPDLGPDPFDQAVAANDITRLPKDEYLCDGGDQTAALRPQGDPRLMIDPKDAVVRFAPADSNRLRSLPTNVVCVYAPRFAQVRLALGLDGATLVAIPTANETLASHEQKAIRQAPDDLIERLAPIAARHRSRASGLNSLTGLGQHHGLVILQEEVLDRHLAGFVDVTSFQIAETRQRFSTLSNHQRAEGIMSLEAAVVAAVSTAAGQLVVIQRSDEVSSDERVDRPALAVVKMVNTKVAEPGDVVTFAIRYRNVGNVPLKLISVADSLLPRFEYVEGSSKAPEGTIFTTVPNKGGSNELRWEIPGELQPGEEGVVSFEARVR</sequence>
<name>E8QZ85_ISOPI</name>
<accession>E8QZ85</accession>
<dbReference type="NCBIfam" id="TIGR01451">
    <property type="entry name" value="B_ant_repeat"/>
    <property type="match status" value="1"/>
</dbReference>
<dbReference type="OrthoDB" id="252486at2"/>
<dbReference type="KEGG" id="ipa:Isop_3658"/>
<feature type="compositionally biased region" description="Low complexity" evidence="1">
    <location>
        <begin position="48"/>
        <end position="64"/>
    </location>
</feature>
<reference key="1">
    <citation type="submission" date="2010-11" db="EMBL/GenBank/DDBJ databases">
        <title>The complete sequence of chromosome of Isophaera pallida ATCC 43644.</title>
        <authorList>
            <consortium name="US DOE Joint Genome Institute (JGI-PGF)"/>
            <person name="Lucas S."/>
            <person name="Copeland A."/>
            <person name="Lapidus A."/>
            <person name="Bruce D."/>
            <person name="Goodwin L."/>
            <person name="Pitluck S."/>
            <person name="Kyrpides N."/>
            <person name="Mavromatis K."/>
            <person name="Pagani I."/>
            <person name="Ivanova N."/>
            <person name="Saunders E."/>
            <person name="Brettin T."/>
            <person name="Detter J.C."/>
            <person name="Han C."/>
            <person name="Tapia R."/>
            <person name="Land M."/>
            <person name="Hauser L."/>
            <person name="Markowitz V."/>
            <person name="Cheng J.-F."/>
            <person name="Hugenholtz P."/>
            <person name="Woyke T."/>
            <person name="Wu D."/>
            <person name="Eisen J.A."/>
        </authorList>
    </citation>
    <scope>NUCLEOTIDE SEQUENCE</scope>
    <source>
        <strain>ATCC 43644</strain>
    </source>
</reference>
<dbReference type="STRING" id="575540.Isop_3658"/>
<reference evidence="2 3" key="2">
    <citation type="journal article" date="2011" name="Stand. Genomic Sci.">
        <title>Complete genome sequence of Isosphaera pallida type strain (IS1B).</title>
        <authorList>
            <consortium name="US DOE Joint Genome Institute (JGI-PGF)"/>
            <person name="Goker M."/>
            <person name="Cleland D."/>
            <person name="Saunders E."/>
            <person name="Lapidus A."/>
            <person name="Nolan M."/>
            <person name="Lucas S."/>
            <person name="Hammon N."/>
            <person name="Deshpande S."/>
            <person name="Cheng J.F."/>
            <person name="Tapia R."/>
            <person name="Han C."/>
            <person name="Goodwin L."/>
            <person name="Pitluck S."/>
            <person name="Liolios K."/>
            <person name="Pagani I."/>
            <person name="Ivanova N."/>
            <person name="Mavromatis K."/>
            <person name="Pati A."/>
            <person name="Chen A."/>
            <person name="Palaniappan K."/>
            <person name="Land M."/>
            <person name="Hauser L."/>
            <person name="Chang Y.J."/>
            <person name="Jeffries C.D."/>
            <person name="Detter J.C."/>
            <person name="Beck B."/>
            <person name="Woyke T."/>
            <person name="Bristow J."/>
            <person name="Eisen J.A."/>
            <person name="Markowitz V."/>
            <person name="Hugenholtz P."/>
            <person name="Kyrpides N.C."/>
            <person name="Klenk H.P."/>
        </authorList>
    </citation>
    <scope>NUCLEOTIDE SEQUENCE [LARGE SCALE GENOMIC DNA]</scope>
    <source>
        <strain evidence="3">ATCC 43644 / DSM 9630 / IS1B</strain>
    </source>
</reference>
<dbReference type="InterPro" id="IPR047589">
    <property type="entry name" value="DUF11_rpt"/>
</dbReference>
<dbReference type="AlphaFoldDB" id="E8QZ85"/>
<evidence type="ECO:0000256" key="1">
    <source>
        <dbReference type="SAM" id="MobiDB-lite"/>
    </source>
</evidence>
<dbReference type="HOGENOM" id="CLU_452612_0_0_0"/>
<dbReference type="Proteomes" id="UP000008631">
    <property type="component" value="Chromosome"/>
</dbReference>
<dbReference type="InParanoid" id="E8QZ85"/>
<evidence type="ECO:0000313" key="3">
    <source>
        <dbReference type="Proteomes" id="UP000008631"/>
    </source>
</evidence>
<dbReference type="EMBL" id="CP002353">
    <property type="protein sequence ID" value="ADV64214.1"/>
    <property type="molecule type" value="Genomic_DNA"/>
</dbReference>
<dbReference type="RefSeq" id="WP_013566502.1">
    <property type="nucleotide sequence ID" value="NC_014962.1"/>
</dbReference>
<keyword evidence="3" id="KW-1185">Reference proteome</keyword>